<organism evidence="2 3">
    <name type="scientific">Bythopirellula polymerisocia</name>
    <dbReference type="NCBI Taxonomy" id="2528003"/>
    <lineage>
        <taxon>Bacteria</taxon>
        <taxon>Pseudomonadati</taxon>
        <taxon>Planctomycetota</taxon>
        <taxon>Planctomycetia</taxon>
        <taxon>Pirellulales</taxon>
        <taxon>Lacipirellulaceae</taxon>
        <taxon>Bythopirellula</taxon>
    </lineage>
</organism>
<protein>
    <submittedName>
        <fullName evidence="2">Uncharacterized protein</fullName>
    </submittedName>
</protein>
<proteinExistence type="predicted"/>
<evidence type="ECO:0000313" key="2">
    <source>
        <dbReference type="EMBL" id="TWU22606.1"/>
    </source>
</evidence>
<feature type="transmembrane region" description="Helical" evidence="1">
    <location>
        <begin position="104"/>
        <end position="124"/>
    </location>
</feature>
<name>A0A5C6CHB4_9BACT</name>
<reference evidence="2 3" key="1">
    <citation type="submission" date="2019-02" db="EMBL/GenBank/DDBJ databases">
        <title>Deep-cultivation of Planctomycetes and their phenomic and genomic characterization uncovers novel biology.</title>
        <authorList>
            <person name="Wiegand S."/>
            <person name="Jogler M."/>
            <person name="Boedeker C."/>
            <person name="Pinto D."/>
            <person name="Vollmers J."/>
            <person name="Rivas-Marin E."/>
            <person name="Kohn T."/>
            <person name="Peeters S.H."/>
            <person name="Heuer A."/>
            <person name="Rast P."/>
            <person name="Oberbeckmann S."/>
            <person name="Bunk B."/>
            <person name="Jeske O."/>
            <person name="Meyerdierks A."/>
            <person name="Storesund J.E."/>
            <person name="Kallscheuer N."/>
            <person name="Luecker S."/>
            <person name="Lage O.M."/>
            <person name="Pohl T."/>
            <person name="Merkel B.J."/>
            <person name="Hornburger P."/>
            <person name="Mueller R.-W."/>
            <person name="Bruemmer F."/>
            <person name="Labrenz M."/>
            <person name="Spormann A.M."/>
            <person name="Op Den Camp H."/>
            <person name="Overmann J."/>
            <person name="Amann R."/>
            <person name="Jetten M.S.M."/>
            <person name="Mascher T."/>
            <person name="Medema M.H."/>
            <person name="Devos D.P."/>
            <person name="Kaster A.-K."/>
            <person name="Ovreas L."/>
            <person name="Rohde M."/>
            <person name="Galperin M.Y."/>
            <person name="Jogler C."/>
        </authorList>
    </citation>
    <scope>NUCLEOTIDE SEQUENCE [LARGE SCALE GENOMIC DNA]</scope>
    <source>
        <strain evidence="2 3">Pla144</strain>
    </source>
</reference>
<dbReference type="RefSeq" id="WP_146452374.1">
    <property type="nucleotide sequence ID" value="NZ_SJPS01000007.1"/>
</dbReference>
<comment type="caution">
    <text evidence="2">The sequence shown here is derived from an EMBL/GenBank/DDBJ whole genome shotgun (WGS) entry which is preliminary data.</text>
</comment>
<keyword evidence="1" id="KW-0812">Transmembrane</keyword>
<feature type="transmembrane region" description="Helical" evidence="1">
    <location>
        <begin position="79"/>
        <end position="98"/>
    </location>
</feature>
<dbReference type="OrthoDB" id="9856722at2"/>
<sequence length="152" mass="16106">MKALHTSKFGNAVRLSALYGSAIAALLCGIAFATDRPLFSHYEEILSGNIDYYGVRIYLGLLLGVFLSYLLAANSNKRLAVAGSLLAICAVGGMFAWYRTIHNASLDAFVAALASPALLHIVAVGSEARSFEREVVPVPSEPVQVVGAYEAA</sequence>
<evidence type="ECO:0000256" key="1">
    <source>
        <dbReference type="SAM" id="Phobius"/>
    </source>
</evidence>
<dbReference type="Proteomes" id="UP000318437">
    <property type="component" value="Unassembled WGS sequence"/>
</dbReference>
<feature type="transmembrane region" description="Helical" evidence="1">
    <location>
        <begin position="12"/>
        <end position="33"/>
    </location>
</feature>
<dbReference type="AlphaFoldDB" id="A0A5C6CHB4"/>
<accession>A0A5C6CHB4</accession>
<feature type="transmembrane region" description="Helical" evidence="1">
    <location>
        <begin position="53"/>
        <end position="72"/>
    </location>
</feature>
<keyword evidence="3" id="KW-1185">Reference proteome</keyword>
<evidence type="ECO:0000313" key="3">
    <source>
        <dbReference type="Proteomes" id="UP000318437"/>
    </source>
</evidence>
<gene>
    <name evidence="2" type="ORF">Pla144_40660</name>
</gene>
<keyword evidence="1" id="KW-0472">Membrane</keyword>
<dbReference type="EMBL" id="SJPS01000007">
    <property type="protein sequence ID" value="TWU22606.1"/>
    <property type="molecule type" value="Genomic_DNA"/>
</dbReference>
<keyword evidence="1" id="KW-1133">Transmembrane helix</keyword>